<evidence type="ECO:0000313" key="4">
    <source>
        <dbReference type="Proteomes" id="UP000052230"/>
    </source>
</evidence>
<evidence type="ECO:0000256" key="1">
    <source>
        <dbReference type="SAM" id="MobiDB-lite"/>
    </source>
</evidence>
<protein>
    <submittedName>
        <fullName evidence="2">Uncharacterized protein</fullName>
    </submittedName>
</protein>
<feature type="region of interest" description="Disordered" evidence="1">
    <location>
        <begin position="1"/>
        <end position="35"/>
    </location>
</feature>
<organism evidence="2 4">
    <name type="scientific">Xanthomonas citri pv. citri</name>
    <dbReference type="NCBI Taxonomy" id="611301"/>
    <lineage>
        <taxon>Bacteria</taxon>
        <taxon>Pseudomonadati</taxon>
        <taxon>Pseudomonadota</taxon>
        <taxon>Gammaproteobacteria</taxon>
        <taxon>Lysobacterales</taxon>
        <taxon>Lysobacteraceae</taxon>
        <taxon>Xanthomonas</taxon>
    </lineage>
</organism>
<evidence type="ECO:0000313" key="2">
    <source>
        <dbReference type="EMBL" id="CEG15950.1"/>
    </source>
</evidence>
<reference evidence="2 4" key="1">
    <citation type="submission" date="2014-09" db="EMBL/GenBank/DDBJ databases">
        <authorList>
            <person name="Regsiter A."/>
        </authorList>
    </citation>
    <scope>NUCLEOTIDE SEQUENCE [LARGE SCALE GENOMIC DNA]</scope>
</reference>
<accession>A0A0U5FDS9</accession>
<sequence>MQPHEKRQADMRGLASNPPEKQSPSEAQQDIQTPERIDARAEFPAFVWAQSAAWHLERAHRARSVDEIKHHLRGWVIRHAFGMRGVHSNWPEYAWATFASAITASGLHLKFRRKDVRAVCASADKIARGEG</sequence>
<dbReference type="EMBL" id="JAABFR010000209">
    <property type="protein sequence ID" value="MBD4335451.1"/>
    <property type="molecule type" value="Genomic_DNA"/>
</dbReference>
<gene>
    <name evidence="3" type="ORF">GUH15_05050</name>
    <name evidence="2" type="ORF">XAC3562_240003</name>
</gene>
<name>A0A0U5FDS9_XANCI</name>
<dbReference type="Proteomes" id="UP000653002">
    <property type="component" value="Unassembled WGS sequence"/>
</dbReference>
<dbReference type="Proteomes" id="UP000052230">
    <property type="component" value="Unassembled WGS sequence"/>
</dbReference>
<dbReference type="RefSeq" id="WP_125459532.1">
    <property type="nucleotide sequence ID" value="NZ_CAVLHO010000061.1"/>
</dbReference>
<comment type="caution">
    <text evidence="2">The sequence shown here is derived from an EMBL/GenBank/DDBJ whole genome shotgun (WGS) entry which is preliminary data.</text>
</comment>
<proteinExistence type="predicted"/>
<feature type="compositionally biased region" description="Polar residues" evidence="1">
    <location>
        <begin position="19"/>
        <end position="32"/>
    </location>
</feature>
<feature type="compositionally biased region" description="Basic and acidic residues" evidence="1">
    <location>
        <begin position="1"/>
        <end position="10"/>
    </location>
</feature>
<dbReference type="AlphaFoldDB" id="A0A0U5FDS9"/>
<dbReference type="EMBL" id="CCXZ01000116">
    <property type="protein sequence ID" value="CEG15950.1"/>
    <property type="molecule type" value="Genomic_DNA"/>
</dbReference>
<reference evidence="3" key="2">
    <citation type="submission" date="2020-01" db="EMBL/GenBank/DDBJ databases">
        <authorList>
            <person name="Richard D."/>
        </authorList>
    </citation>
    <scope>NUCLEOTIDE SEQUENCE</scope>
    <source>
        <strain evidence="3">JP541</strain>
    </source>
</reference>
<evidence type="ECO:0000313" key="3">
    <source>
        <dbReference type="EMBL" id="MBD4335451.1"/>
    </source>
</evidence>
<keyword evidence="4" id="KW-1185">Reference proteome</keyword>